<name>A0ABT4R3Z6_9HYPH</name>
<evidence type="ECO:0000259" key="2">
    <source>
        <dbReference type="Pfam" id="PF07883"/>
    </source>
</evidence>
<gene>
    <name evidence="3" type="ORF">OOJ09_30660</name>
</gene>
<feature type="domain" description="Cupin type-2" evidence="2">
    <location>
        <begin position="102"/>
        <end position="168"/>
    </location>
</feature>
<evidence type="ECO:0000313" key="3">
    <source>
        <dbReference type="EMBL" id="MCZ8548546.1"/>
    </source>
</evidence>
<feature type="compositionally biased region" description="Basic and acidic residues" evidence="1">
    <location>
        <begin position="41"/>
        <end position="58"/>
    </location>
</feature>
<dbReference type="CDD" id="cd02231">
    <property type="entry name" value="cupin_BLL6423-like"/>
    <property type="match status" value="1"/>
</dbReference>
<comment type="caution">
    <text evidence="3">The sequence shown here is derived from an EMBL/GenBank/DDBJ whole genome shotgun (WGS) entry which is preliminary data.</text>
</comment>
<dbReference type="RefSeq" id="WP_269908795.1">
    <property type="nucleotide sequence ID" value="NZ_JAPFQA010000030.1"/>
</dbReference>
<dbReference type="Gene3D" id="2.60.120.10">
    <property type="entry name" value="Jelly Rolls"/>
    <property type="match status" value="1"/>
</dbReference>
<dbReference type="Proteomes" id="UP001152178">
    <property type="component" value="Unassembled WGS sequence"/>
</dbReference>
<dbReference type="EMBL" id="JAPFQA010000030">
    <property type="protein sequence ID" value="MCZ8548546.1"/>
    <property type="molecule type" value="Genomic_DNA"/>
</dbReference>
<dbReference type="InterPro" id="IPR047142">
    <property type="entry name" value="OryJ/VirC-like"/>
</dbReference>
<dbReference type="PANTHER" id="PTHR36156:SF2">
    <property type="entry name" value="CUPIN TYPE-2 DOMAIN-CONTAINING PROTEIN"/>
    <property type="match status" value="1"/>
</dbReference>
<dbReference type="InterPro" id="IPR014710">
    <property type="entry name" value="RmlC-like_jellyroll"/>
</dbReference>
<accession>A0ABT4R3Z6</accession>
<organism evidence="3 4">
    <name type="scientific">Mesorhizobium qingshengii</name>
    <dbReference type="NCBI Taxonomy" id="1165689"/>
    <lineage>
        <taxon>Bacteria</taxon>
        <taxon>Pseudomonadati</taxon>
        <taxon>Pseudomonadota</taxon>
        <taxon>Alphaproteobacteria</taxon>
        <taxon>Hyphomicrobiales</taxon>
        <taxon>Phyllobacteriaceae</taxon>
        <taxon>Mesorhizobium</taxon>
    </lineage>
</organism>
<evidence type="ECO:0000313" key="4">
    <source>
        <dbReference type="Proteomes" id="UP001152178"/>
    </source>
</evidence>
<dbReference type="PANTHER" id="PTHR36156">
    <property type="entry name" value="SLR2101 PROTEIN"/>
    <property type="match status" value="1"/>
</dbReference>
<dbReference type="SUPFAM" id="SSF51182">
    <property type="entry name" value="RmlC-like cupins"/>
    <property type="match status" value="1"/>
</dbReference>
<dbReference type="Pfam" id="PF07883">
    <property type="entry name" value="Cupin_2"/>
    <property type="match status" value="1"/>
</dbReference>
<dbReference type="InterPro" id="IPR011051">
    <property type="entry name" value="RmlC_Cupin_sf"/>
</dbReference>
<protein>
    <submittedName>
        <fullName evidence="3">Cupin domain-containing protein</fullName>
    </submittedName>
</protein>
<reference evidence="3" key="1">
    <citation type="submission" date="2022-11" db="EMBL/GenBank/DDBJ databases">
        <authorList>
            <person name="Coimbra C."/>
        </authorList>
    </citation>
    <scope>NUCLEOTIDE SEQUENCE</scope>
    <source>
        <strain evidence="3">Jales19</strain>
    </source>
</reference>
<proteinExistence type="predicted"/>
<evidence type="ECO:0000256" key="1">
    <source>
        <dbReference type="SAM" id="MobiDB-lite"/>
    </source>
</evidence>
<dbReference type="InterPro" id="IPR013096">
    <property type="entry name" value="Cupin_2"/>
</dbReference>
<sequence length="176" mass="19875">MLKQVRRIVTADDASGKSEVLFDGIADHTITVLTELWRTEPGRHDHKTPEDLARRSRGIEPPPGGTVFRFFQIEPESESAHLSPAEREKAARDWFAAMGSAHLQPDTSRHETMHRSPTTDYIVLLSGQITLVLDKEERDLKPFDVVVQRGTNHAWVNRGTEDALLLAVLVDAQYER</sequence>
<keyword evidence="4" id="KW-1185">Reference proteome</keyword>
<feature type="region of interest" description="Disordered" evidence="1">
    <location>
        <begin position="41"/>
        <end position="65"/>
    </location>
</feature>